<evidence type="ECO:0000313" key="1">
    <source>
        <dbReference type="EMBL" id="WDR01778.1"/>
    </source>
</evidence>
<dbReference type="Proteomes" id="UP001220530">
    <property type="component" value="Chromosome"/>
</dbReference>
<proteinExistence type="predicted"/>
<gene>
    <name evidence="1" type="ORF">PSQ19_13685</name>
</gene>
<protein>
    <submittedName>
        <fullName evidence="1">Uncharacterized protein</fullName>
    </submittedName>
</protein>
<evidence type="ECO:0000313" key="2">
    <source>
        <dbReference type="Proteomes" id="UP001220530"/>
    </source>
</evidence>
<reference evidence="1 2" key="1">
    <citation type="submission" date="2023-02" db="EMBL/GenBank/DDBJ databases">
        <title>Devosia algicola sp. nov., isolated from the phycosphere of marine algae.</title>
        <authorList>
            <person name="Kim J.M."/>
            <person name="Lee J.K."/>
            <person name="Choi B.J."/>
            <person name="Bayburt H."/>
            <person name="Jeon C.O."/>
        </authorList>
    </citation>
    <scope>NUCLEOTIDE SEQUENCE [LARGE SCALE GENOMIC DNA]</scope>
    <source>
        <strain evidence="1 2">G20-9</strain>
    </source>
</reference>
<name>A0ABY7YKE7_9HYPH</name>
<keyword evidence="2" id="KW-1185">Reference proteome</keyword>
<sequence>MARRFRLQRQNRHPAPFEQRPRLAVLGVDQNSVGAKLRERF</sequence>
<accession>A0ABY7YKE7</accession>
<dbReference type="EMBL" id="CP118246">
    <property type="protein sequence ID" value="WDR01778.1"/>
    <property type="molecule type" value="Genomic_DNA"/>
</dbReference>
<organism evidence="1 2">
    <name type="scientific">Devosia algicola</name>
    <dbReference type="NCBI Taxonomy" id="3026418"/>
    <lineage>
        <taxon>Bacteria</taxon>
        <taxon>Pseudomonadati</taxon>
        <taxon>Pseudomonadota</taxon>
        <taxon>Alphaproteobacteria</taxon>
        <taxon>Hyphomicrobiales</taxon>
        <taxon>Devosiaceae</taxon>
        <taxon>Devosia</taxon>
    </lineage>
</organism>